<keyword evidence="11" id="KW-0961">Cell wall biogenesis/degradation</keyword>
<dbReference type="Gene3D" id="3.20.20.80">
    <property type="entry name" value="Glycosidases"/>
    <property type="match status" value="1"/>
</dbReference>
<dbReference type="PANTHER" id="PTHR31297:SF34">
    <property type="entry name" value="GLUCAN 1,3-BETA-GLUCOSIDASE 2"/>
    <property type="match status" value="1"/>
</dbReference>
<dbReference type="GO" id="GO:0010945">
    <property type="term" value="F:coenzyme A diphosphatase activity"/>
    <property type="evidence" value="ECO:0007669"/>
    <property type="project" value="InterPro"/>
</dbReference>
<evidence type="ECO:0000256" key="5">
    <source>
        <dbReference type="ARBA" id="ARBA00022801"/>
    </source>
</evidence>
<evidence type="ECO:0000256" key="9">
    <source>
        <dbReference type="ARBA" id="ARBA00023180"/>
    </source>
</evidence>
<comment type="catalytic activity">
    <reaction evidence="12">
        <text>Successive hydrolysis of beta-D-glucose units from the non-reducing ends of (1-&gt;3)-beta-D-glucans, releasing alpha-glucose.</text>
        <dbReference type="EC" id="3.2.1.58"/>
    </reaction>
</comment>
<evidence type="ECO:0000256" key="8">
    <source>
        <dbReference type="ARBA" id="ARBA00023136"/>
    </source>
</evidence>
<dbReference type="Proteomes" id="UP000613580">
    <property type="component" value="Unassembled WGS sequence"/>
</dbReference>
<comment type="subcellular location">
    <subcellularLocation>
        <location evidence="1">Cell membrane</location>
        <topology evidence="1">Single-pass type II membrane protein</topology>
    </subcellularLocation>
</comment>
<dbReference type="PANTHER" id="PTHR31297">
    <property type="entry name" value="GLUCAN ENDO-1,6-BETA-GLUCOSIDASE B"/>
    <property type="match status" value="1"/>
</dbReference>
<keyword evidence="5 19" id="KW-0378">Hydrolase</keyword>
<keyword evidence="6" id="KW-0735">Signal-anchor</keyword>
<dbReference type="Pfam" id="PF00150">
    <property type="entry name" value="Cellulase"/>
    <property type="match status" value="1"/>
</dbReference>
<feature type="compositionally biased region" description="Low complexity" evidence="16">
    <location>
        <begin position="401"/>
        <end position="413"/>
    </location>
</feature>
<protein>
    <recommendedName>
        <fullName evidence="14">glucan 1,3-beta-glucosidase</fullName>
        <ecNumber evidence="14">3.2.1.58</ecNumber>
    </recommendedName>
    <alternativeName>
        <fullName evidence="15">Exo-1,3-beta-glucanase D</fullName>
    </alternativeName>
</protein>
<feature type="transmembrane region" description="Helical" evidence="17">
    <location>
        <begin position="365"/>
        <end position="389"/>
    </location>
</feature>
<dbReference type="AlphaFoldDB" id="A0A8H6SDG1"/>
<evidence type="ECO:0000256" key="2">
    <source>
        <dbReference type="ARBA" id="ARBA00005641"/>
    </source>
</evidence>
<evidence type="ECO:0000256" key="10">
    <source>
        <dbReference type="ARBA" id="ARBA00023295"/>
    </source>
</evidence>
<evidence type="ECO:0000256" key="4">
    <source>
        <dbReference type="ARBA" id="ARBA00022692"/>
    </source>
</evidence>
<reference evidence="19" key="1">
    <citation type="submission" date="2020-05" db="EMBL/GenBank/DDBJ databases">
        <title>Mycena genomes resolve the evolution of fungal bioluminescence.</title>
        <authorList>
            <person name="Tsai I.J."/>
        </authorList>
    </citation>
    <scope>NUCLEOTIDE SEQUENCE</scope>
    <source>
        <strain evidence="19">110903Hualien_Pintung</strain>
    </source>
</reference>
<comment type="similarity">
    <text evidence="2">Belongs to the glycosyl hydrolase 5 (cellulase A) family.</text>
</comment>
<keyword evidence="20" id="KW-1185">Reference proteome</keyword>
<dbReference type="GO" id="GO:0005886">
    <property type="term" value="C:plasma membrane"/>
    <property type="evidence" value="ECO:0007669"/>
    <property type="project" value="UniProtKB-SubCell"/>
</dbReference>
<keyword evidence="7 17" id="KW-1133">Transmembrane helix</keyword>
<evidence type="ECO:0000313" key="20">
    <source>
        <dbReference type="Proteomes" id="UP000613580"/>
    </source>
</evidence>
<dbReference type="Gene3D" id="3.90.79.10">
    <property type="entry name" value="Nucleoside Triphosphate Pyrophosphohydrolase"/>
    <property type="match status" value="1"/>
</dbReference>
<dbReference type="CDD" id="cd03426">
    <property type="entry name" value="NUDIX_CoAse_Nudt7"/>
    <property type="match status" value="1"/>
</dbReference>
<evidence type="ECO:0000256" key="6">
    <source>
        <dbReference type="ARBA" id="ARBA00022968"/>
    </source>
</evidence>
<comment type="caution">
    <text evidence="19">The sequence shown here is derived from an EMBL/GenBank/DDBJ whole genome shotgun (WGS) entry which is preliminary data.</text>
</comment>
<feature type="region of interest" description="Disordered" evidence="16">
    <location>
        <begin position="302"/>
        <end position="357"/>
    </location>
</feature>
<feature type="domain" description="Nudix hydrolase" evidence="18">
    <location>
        <begin position="62"/>
        <end position="198"/>
    </location>
</feature>
<dbReference type="InterPro" id="IPR045121">
    <property type="entry name" value="CoAse"/>
</dbReference>
<dbReference type="EC" id="3.2.1.58" evidence="14"/>
<accession>A0A8H6SDG1</accession>
<feature type="compositionally biased region" description="Basic and acidic residues" evidence="16">
    <location>
        <begin position="313"/>
        <end position="326"/>
    </location>
</feature>
<keyword evidence="3" id="KW-1003">Cell membrane</keyword>
<keyword evidence="9" id="KW-0325">Glycoprotein</keyword>
<evidence type="ECO:0000256" key="15">
    <source>
        <dbReference type="ARBA" id="ARBA00041260"/>
    </source>
</evidence>
<dbReference type="PROSITE" id="PS51462">
    <property type="entry name" value="NUDIX"/>
    <property type="match status" value="1"/>
</dbReference>
<evidence type="ECO:0000256" key="13">
    <source>
        <dbReference type="ARBA" id="ARBA00037126"/>
    </source>
</evidence>
<dbReference type="InterPro" id="IPR050386">
    <property type="entry name" value="Glycosyl_hydrolase_5"/>
</dbReference>
<evidence type="ECO:0000313" key="19">
    <source>
        <dbReference type="EMBL" id="KAF7295840.1"/>
    </source>
</evidence>
<dbReference type="EMBL" id="JACAZE010000018">
    <property type="protein sequence ID" value="KAF7295840.1"/>
    <property type="molecule type" value="Genomic_DNA"/>
</dbReference>
<evidence type="ECO:0000256" key="7">
    <source>
        <dbReference type="ARBA" id="ARBA00022989"/>
    </source>
</evidence>
<dbReference type="Pfam" id="PF00293">
    <property type="entry name" value="NUDIX"/>
    <property type="match status" value="1"/>
</dbReference>
<evidence type="ECO:0000256" key="11">
    <source>
        <dbReference type="ARBA" id="ARBA00023316"/>
    </source>
</evidence>
<dbReference type="GO" id="GO:0004338">
    <property type="term" value="F:glucan exo-1,3-beta-glucosidase activity"/>
    <property type="evidence" value="ECO:0007669"/>
    <property type="project" value="UniProtKB-EC"/>
</dbReference>
<evidence type="ECO:0000256" key="1">
    <source>
        <dbReference type="ARBA" id="ARBA00004401"/>
    </source>
</evidence>
<dbReference type="GO" id="GO:0009986">
    <property type="term" value="C:cell surface"/>
    <property type="evidence" value="ECO:0007669"/>
    <property type="project" value="TreeGrafter"/>
</dbReference>
<dbReference type="GO" id="GO:0005576">
    <property type="term" value="C:extracellular region"/>
    <property type="evidence" value="ECO:0007669"/>
    <property type="project" value="TreeGrafter"/>
</dbReference>
<dbReference type="SUPFAM" id="SSF51445">
    <property type="entry name" value="(Trans)glycosidases"/>
    <property type="match status" value="1"/>
</dbReference>
<dbReference type="InterPro" id="IPR000086">
    <property type="entry name" value="NUDIX_hydrolase_dom"/>
</dbReference>
<proteinExistence type="inferred from homology"/>
<organism evidence="19 20">
    <name type="scientific">Mycena chlorophos</name>
    <name type="common">Agaric fungus</name>
    <name type="synonym">Agaricus chlorophos</name>
    <dbReference type="NCBI Taxonomy" id="658473"/>
    <lineage>
        <taxon>Eukaryota</taxon>
        <taxon>Fungi</taxon>
        <taxon>Dikarya</taxon>
        <taxon>Basidiomycota</taxon>
        <taxon>Agaricomycotina</taxon>
        <taxon>Agaricomycetes</taxon>
        <taxon>Agaricomycetidae</taxon>
        <taxon>Agaricales</taxon>
        <taxon>Marasmiineae</taxon>
        <taxon>Mycenaceae</taxon>
        <taxon>Mycena</taxon>
    </lineage>
</organism>
<keyword evidence="10" id="KW-0326">Glycosidase</keyword>
<dbReference type="GO" id="GO:0071555">
    <property type="term" value="P:cell wall organization"/>
    <property type="evidence" value="ECO:0007669"/>
    <property type="project" value="UniProtKB-KW"/>
</dbReference>
<evidence type="ECO:0000256" key="16">
    <source>
        <dbReference type="SAM" id="MobiDB-lite"/>
    </source>
</evidence>
<dbReference type="SUPFAM" id="SSF55811">
    <property type="entry name" value="Nudix"/>
    <property type="match status" value="1"/>
</dbReference>
<keyword evidence="4 17" id="KW-0812">Transmembrane</keyword>
<sequence>MPPPDAKPKPLNLLEYHRPKRIRVSRADREGRIPHLSTESKQCLRNLASHRAKPLPFPLPRSRCAAVLVALFVGRSGDLYVLLNRRSATLRSYAGDTSLPGGKVEKRDRTIEDTARREAFEEIGLPLDRLKVPLLCVLEPFLASNNLVVTPVVVLILDNTLRPILNTAEVASLFSHPLSGFLSSTPPFPTEPELIEVPYHTYNEWTSPGPNGTERIYRAHRFLTGREAGGIKPVFGLTSAILIHAATIAHGREPDFEVFHPNSMTMHERIAWAVLTKPVFSNAYEQEGMMKRVDWEKIKRIAGTGNTGQPRANVHDMFHSMGDDRTITPSLHGSDGSTPALLTPKKELGSSPLAHTPQRSKRARVLLPLLLAGLVAVILAVVLPVYFVVVKKHNNNDAAATSSTGSSGGSTSSSGGGTGSPTSNTLAVSGGDGSVVVTTNGEGFVYNNSFGGFWYYDSANPLIGGRANDWTPMLNETWTWGEDRVYGVNLGGWFVLEPFIAPALFQEYPTAIDEWSLSTLMRADGTLQQKLEAHYDTFITEEDLAQIAAAGLNWIRVPIPFWAVSTWSDVGSDSYPGAGTTAEPFLEGVAWPYIVRLLTWARKYGLRVNLDLHTIPGSQNGFNHSGKDGQINFMNGPMGYANAQRAADIIRTIAEFLAQDEWTDVVQMFGILNEPRLAIIGQDQVFSFYYEMYQMIRNITGIGEGHGQYITLHDGFLGLSKWGGFLTGSDRVILDTHPYLCFQASFSNTPNDSPIATGTNPDDAGGEWPGKACTTWGGSLNQSRADFGITIAGEWSNGYNDCGLYLNGVNGSHSYGGNCDLWQDSSNWNASIIAGVAAFAEASMDALGDWFFWTWKIGEADGIVQSPLWSYQLGLQGGWIPSDPRTAKGKCAAIGDEGTPFVGTYSSWQTGGAGAGTIAPDQTAWFQWPPTTLSNAGNILPSYSTGGSMPTLTYAMPTPTTTGTASAAMPPPTASMGNGWADPSDTTEAVVAVSGCLYPDAWDALSLPAPTATCG</sequence>
<evidence type="ECO:0000259" key="18">
    <source>
        <dbReference type="PROSITE" id="PS51462"/>
    </source>
</evidence>
<dbReference type="InterPro" id="IPR017853">
    <property type="entry name" value="GH"/>
</dbReference>
<evidence type="ECO:0000256" key="3">
    <source>
        <dbReference type="ARBA" id="ARBA00022475"/>
    </source>
</evidence>
<comment type="function">
    <text evidence="13">Glucosidase involved in the degradation of cellulosic biomass. Active on lichenan.</text>
</comment>
<dbReference type="InterPro" id="IPR015797">
    <property type="entry name" value="NUDIX_hydrolase-like_dom_sf"/>
</dbReference>
<feature type="region of interest" description="Disordered" evidence="16">
    <location>
        <begin position="397"/>
        <end position="427"/>
    </location>
</feature>
<keyword evidence="8 17" id="KW-0472">Membrane</keyword>
<gene>
    <name evidence="19" type="ORF">HMN09_01127200</name>
</gene>
<evidence type="ECO:0000256" key="17">
    <source>
        <dbReference type="SAM" id="Phobius"/>
    </source>
</evidence>
<evidence type="ECO:0000256" key="14">
    <source>
        <dbReference type="ARBA" id="ARBA00038929"/>
    </source>
</evidence>
<dbReference type="GO" id="GO:0009251">
    <property type="term" value="P:glucan catabolic process"/>
    <property type="evidence" value="ECO:0007669"/>
    <property type="project" value="TreeGrafter"/>
</dbReference>
<dbReference type="OrthoDB" id="62120at2759"/>
<dbReference type="InterPro" id="IPR001547">
    <property type="entry name" value="Glyco_hydro_5"/>
</dbReference>
<name>A0A8H6SDG1_MYCCL</name>
<feature type="compositionally biased region" description="Polar residues" evidence="16">
    <location>
        <begin position="327"/>
        <end position="337"/>
    </location>
</feature>
<evidence type="ECO:0000256" key="12">
    <source>
        <dbReference type="ARBA" id="ARBA00036824"/>
    </source>
</evidence>